<dbReference type="GO" id="GO:0008757">
    <property type="term" value="F:S-adenosylmethionine-dependent methyltransferase activity"/>
    <property type="evidence" value="ECO:0007669"/>
    <property type="project" value="InterPro"/>
</dbReference>
<dbReference type="GO" id="GO:0032259">
    <property type="term" value="P:methylation"/>
    <property type="evidence" value="ECO:0007669"/>
    <property type="project" value="UniProtKB-KW"/>
</dbReference>
<comment type="caution">
    <text evidence="2">The sequence shown here is derived from an EMBL/GenBank/DDBJ whole genome shotgun (WGS) entry which is preliminary data.</text>
</comment>
<proteinExistence type="predicted"/>
<keyword evidence="3" id="KW-1185">Reference proteome</keyword>
<dbReference type="EMBL" id="BLKT01000003">
    <property type="protein sequence ID" value="GFG56087.1"/>
    <property type="molecule type" value="Genomic_DNA"/>
</dbReference>
<sequence>MSGMNTAFDPMAPTRNGWWCADGIRVRRRSGSHRCGGHRRWCTPRFCVHRGDVWLTVEHDVRPDELSDELAVLLVADLIDGGALRGRSEFEAVFTGVVRSTVDGALPAWLRFYRNSLALLESGTAAFAPVHARAQTLVAGNRVVDLGSCFGFFPLRLARHGFDVVATDLSGPAMHLLDLAAAALQRPVHTARCDAAAVPLPDHCADTVTALHLLEHLDDHTIGAALGEALRLARRRVVVAVPMEDRPRECYGHIQRFDLTRLQQLGARWCAEFPGLTATVDEFHGGWLILDL</sequence>
<accession>A0A7I9WFM4</accession>
<feature type="domain" description="Methyltransferase type 11" evidence="1">
    <location>
        <begin position="144"/>
        <end position="235"/>
    </location>
</feature>
<reference evidence="2 3" key="1">
    <citation type="journal article" date="2019" name="Emerg. Microbes Infect.">
        <title>Comprehensive subspecies identification of 175 nontuberculous mycobacteria species based on 7547 genomic profiles.</title>
        <authorList>
            <person name="Matsumoto Y."/>
            <person name="Kinjo T."/>
            <person name="Motooka D."/>
            <person name="Nabeya D."/>
            <person name="Jung N."/>
            <person name="Uechi K."/>
            <person name="Horii T."/>
            <person name="Iida T."/>
            <person name="Fujita J."/>
            <person name="Nakamura S."/>
        </authorList>
    </citation>
    <scope>NUCLEOTIDE SEQUENCE [LARGE SCALE GENOMIC DNA]</scope>
    <source>
        <strain evidence="2 3">JCM 13392</strain>
    </source>
</reference>
<evidence type="ECO:0000313" key="2">
    <source>
        <dbReference type="EMBL" id="GFG56087.1"/>
    </source>
</evidence>
<evidence type="ECO:0000313" key="3">
    <source>
        <dbReference type="Proteomes" id="UP000465241"/>
    </source>
</evidence>
<name>A0A7I9WFM4_9MYCO</name>
<dbReference type="SUPFAM" id="SSF53335">
    <property type="entry name" value="S-adenosyl-L-methionine-dependent methyltransferases"/>
    <property type="match status" value="1"/>
</dbReference>
<dbReference type="InterPro" id="IPR029063">
    <property type="entry name" value="SAM-dependent_MTases_sf"/>
</dbReference>
<dbReference type="Proteomes" id="UP000465241">
    <property type="component" value="Unassembled WGS sequence"/>
</dbReference>
<dbReference type="NCBIfam" id="NF041255">
    <property type="entry name" value="mycofact_MftM"/>
    <property type="match status" value="1"/>
</dbReference>
<dbReference type="Gene3D" id="3.40.50.150">
    <property type="entry name" value="Vaccinia Virus protein VP39"/>
    <property type="match status" value="1"/>
</dbReference>
<dbReference type="AlphaFoldDB" id="A0A7I9WFM4"/>
<dbReference type="Pfam" id="PF08241">
    <property type="entry name" value="Methyltransf_11"/>
    <property type="match status" value="1"/>
</dbReference>
<gene>
    <name evidence="2" type="ORF">MMUR_02230</name>
</gene>
<keyword evidence="2" id="KW-0489">Methyltransferase</keyword>
<dbReference type="InterPro" id="IPR013216">
    <property type="entry name" value="Methyltransf_11"/>
</dbReference>
<organism evidence="2 3">
    <name type="scientific">Mycolicibacterium murale</name>
    <dbReference type="NCBI Taxonomy" id="182220"/>
    <lineage>
        <taxon>Bacteria</taxon>
        <taxon>Bacillati</taxon>
        <taxon>Actinomycetota</taxon>
        <taxon>Actinomycetes</taxon>
        <taxon>Mycobacteriales</taxon>
        <taxon>Mycobacteriaceae</taxon>
        <taxon>Mycolicibacterium</taxon>
    </lineage>
</organism>
<keyword evidence="2" id="KW-0808">Transferase</keyword>
<evidence type="ECO:0000259" key="1">
    <source>
        <dbReference type="Pfam" id="PF08241"/>
    </source>
</evidence>
<protein>
    <submittedName>
        <fullName evidence="2">SAM-dependent methyltransferase</fullName>
    </submittedName>
</protein>